<dbReference type="PANTHER" id="PTHR10889:SF1">
    <property type="entry name" value="DEOXYRIBOSE-PHOSPHATE ALDOLASE"/>
    <property type="match status" value="1"/>
</dbReference>
<dbReference type="GO" id="GO:0006018">
    <property type="term" value="P:2-deoxyribose 1-phosphate catabolic process"/>
    <property type="evidence" value="ECO:0007669"/>
    <property type="project" value="UniProtKB-UniRule"/>
</dbReference>
<evidence type="ECO:0000313" key="8">
    <source>
        <dbReference type="EMBL" id="KKS79111.1"/>
    </source>
</evidence>
<evidence type="ECO:0000256" key="5">
    <source>
        <dbReference type="ARBA" id="ARBA00048791"/>
    </source>
</evidence>
<keyword evidence="3 7" id="KW-0456">Lyase</keyword>
<evidence type="ECO:0000256" key="3">
    <source>
        <dbReference type="ARBA" id="ARBA00023239"/>
    </source>
</evidence>
<dbReference type="PIRSF" id="PIRSF001357">
    <property type="entry name" value="DeoC"/>
    <property type="match status" value="1"/>
</dbReference>
<feature type="active site" description="Proton donor/acceptor" evidence="7">
    <location>
        <position position="169"/>
    </location>
</feature>
<dbReference type="FunFam" id="3.20.20.70:FF:000044">
    <property type="entry name" value="Deoxyribose-phosphate aldolase"/>
    <property type="match status" value="1"/>
</dbReference>
<dbReference type="PANTHER" id="PTHR10889">
    <property type="entry name" value="DEOXYRIBOSE-PHOSPHATE ALDOLASE"/>
    <property type="match status" value="1"/>
</dbReference>
<reference evidence="8 9" key="1">
    <citation type="journal article" date="2015" name="Nature">
        <title>rRNA introns, odd ribosomes, and small enigmatic genomes across a large radiation of phyla.</title>
        <authorList>
            <person name="Brown C.T."/>
            <person name="Hug L.A."/>
            <person name="Thomas B.C."/>
            <person name="Sharon I."/>
            <person name="Castelle C.J."/>
            <person name="Singh A."/>
            <person name="Wilkins M.J."/>
            <person name="Williams K.H."/>
            <person name="Banfield J.F."/>
        </authorList>
    </citation>
    <scope>NUCLEOTIDE SEQUENCE [LARGE SCALE GENOMIC DNA]</scope>
</reference>
<dbReference type="InterPro" id="IPR028581">
    <property type="entry name" value="DeoC_typeI"/>
</dbReference>
<dbReference type="NCBIfam" id="TIGR00126">
    <property type="entry name" value="deoC"/>
    <property type="match status" value="1"/>
</dbReference>
<accession>A0A0G1E7W8</accession>
<feature type="active site" description="Proton donor/acceptor" evidence="7">
    <location>
        <position position="85"/>
    </location>
</feature>
<keyword evidence="4 7" id="KW-0704">Schiff base</keyword>
<evidence type="ECO:0000256" key="7">
    <source>
        <dbReference type="HAMAP-Rule" id="MF_00114"/>
    </source>
</evidence>
<comment type="catalytic activity">
    <reaction evidence="5 7">
        <text>2-deoxy-D-ribose 5-phosphate = D-glyceraldehyde 3-phosphate + acetaldehyde</text>
        <dbReference type="Rhea" id="RHEA:12821"/>
        <dbReference type="ChEBI" id="CHEBI:15343"/>
        <dbReference type="ChEBI" id="CHEBI:59776"/>
        <dbReference type="ChEBI" id="CHEBI:62877"/>
        <dbReference type="EC" id="4.1.2.4"/>
    </reaction>
</comment>
<comment type="pathway">
    <text evidence="7">Carbohydrate degradation; 2-deoxy-D-ribose 1-phosphate degradation; D-glyceraldehyde 3-phosphate and acetaldehyde from 2-deoxy-alpha-D-ribose 1-phosphate: step 2/2.</text>
</comment>
<comment type="similarity">
    <text evidence="1 7">Belongs to the DeoC/FbaB aldolase family. DeoC type 1 subfamily.</text>
</comment>
<dbReference type="HAMAP" id="MF_00114">
    <property type="entry name" value="DeoC_type1"/>
    <property type="match status" value="1"/>
</dbReference>
<comment type="subcellular location">
    <subcellularLocation>
        <location evidence="7">Cytoplasm</location>
    </subcellularLocation>
</comment>
<dbReference type="InterPro" id="IPR002915">
    <property type="entry name" value="DeoC/FbaB/LacD_aldolase"/>
</dbReference>
<evidence type="ECO:0000256" key="4">
    <source>
        <dbReference type="ARBA" id="ARBA00023270"/>
    </source>
</evidence>
<gene>
    <name evidence="7" type="primary">deoC</name>
    <name evidence="8" type="ORF">UV54_C0042G0012</name>
</gene>
<dbReference type="STRING" id="1618369.UV54_C0042G0012"/>
<sequence length="201" mass="21273">MDLNSLIDHTLLKPTATKQDIIKLCAEAKAYGFWSVCVNPVWVKLARKQGVRVCSVIGFPLGANTLAIKTAEIKQAVADGADELDIVINQAGNILEEVRLAVKAAEGKIVKIIIETCYLTDKEKISAAKLVKAGGADFVKTSTGFGSAGATVEDIRLLRKIVGSDFGVKASGGIKTREQAEAMIKAGANRIGTSSGIEICR</sequence>
<dbReference type="SMART" id="SM01133">
    <property type="entry name" value="DeoC"/>
    <property type="match status" value="1"/>
</dbReference>
<dbReference type="PATRIC" id="fig|1618369.3.peg.553"/>
<dbReference type="GO" id="GO:0004139">
    <property type="term" value="F:deoxyribose-phosphate aldolase activity"/>
    <property type="evidence" value="ECO:0007669"/>
    <property type="project" value="UniProtKB-UniRule"/>
</dbReference>
<dbReference type="Gene3D" id="3.20.20.70">
    <property type="entry name" value="Aldolase class I"/>
    <property type="match status" value="1"/>
</dbReference>
<dbReference type="GO" id="GO:0016052">
    <property type="term" value="P:carbohydrate catabolic process"/>
    <property type="evidence" value="ECO:0007669"/>
    <property type="project" value="TreeGrafter"/>
</dbReference>
<dbReference type="Proteomes" id="UP000034213">
    <property type="component" value="Unassembled WGS sequence"/>
</dbReference>
<proteinExistence type="inferred from homology"/>
<dbReference type="EC" id="4.1.2.4" evidence="7"/>
<dbReference type="InterPro" id="IPR013785">
    <property type="entry name" value="Aldolase_TIM"/>
</dbReference>
<dbReference type="GO" id="GO:0005737">
    <property type="term" value="C:cytoplasm"/>
    <property type="evidence" value="ECO:0007669"/>
    <property type="project" value="UniProtKB-SubCell"/>
</dbReference>
<evidence type="ECO:0000256" key="2">
    <source>
        <dbReference type="ARBA" id="ARBA00022490"/>
    </source>
</evidence>
<name>A0A0G1E7W8_9BACT</name>
<evidence type="ECO:0000313" key="9">
    <source>
        <dbReference type="Proteomes" id="UP000034213"/>
    </source>
</evidence>
<protein>
    <recommendedName>
        <fullName evidence="7">Deoxyribose-phosphate aldolase</fullName>
        <shortName evidence="7">DERA</shortName>
        <ecNumber evidence="7">4.1.2.4</ecNumber>
    </recommendedName>
    <alternativeName>
        <fullName evidence="7">2-deoxy-D-ribose 5-phosphate aldolase</fullName>
    </alternativeName>
    <alternativeName>
        <fullName evidence="7">Phosphodeoxyriboaldolase</fullName>
        <shortName evidence="7">Deoxyriboaldolase</shortName>
    </alternativeName>
</protein>
<dbReference type="SUPFAM" id="SSF51569">
    <property type="entry name" value="Aldolase"/>
    <property type="match status" value="1"/>
</dbReference>
<evidence type="ECO:0000256" key="6">
    <source>
        <dbReference type="ARBA" id="ARBA00056337"/>
    </source>
</evidence>
<dbReference type="CDD" id="cd00959">
    <property type="entry name" value="DeoC"/>
    <property type="match status" value="1"/>
</dbReference>
<dbReference type="AlphaFoldDB" id="A0A0G1E7W8"/>
<dbReference type="UniPathway" id="UPA00002">
    <property type="reaction ID" value="UER00468"/>
</dbReference>
<feature type="active site" description="Schiff-base intermediate with acetaldehyde" evidence="7">
    <location>
        <position position="140"/>
    </location>
</feature>
<dbReference type="GO" id="GO:0009264">
    <property type="term" value="P:deoxyribonucleotide catabolic process"/>
    <property type="evidence" value="ECO:0007669"/>
    <property type="project" value="UniProtKB-UniRule"/>
</dbReference>
<dbReference type="Pfam" id="PF01791">
    <property type="entry name" value="DeoC"/>
    <property type="match status" value="1"/>
</dbReference>
<comment type="caution">
    <text evidence="8">The sequence shown here is derived from an EMBL/GenBank/DDBJ whole genome shotgun (WGS) entry which is preliminary data.</text>
</comment>
<keyword evidence="2 7" id="KW-0963">Cytoplasm</keyword>
<organism evidence="8 9">
    <name type="scientific">Candidatus Beckwithbacteria bacterium GW2011_GWA2_43_10</name>
    <dbReference type="NCBI Taxonomy" id="1618369"/>
    <lineage>
        <taxon>Bacteria</taxon>
        <taxon>Candidatus Beckwithiibacteriota</taxon>
    </lineage>
</organism>
<comment type="function">
    <text evidence="6 7">Catalyzes a reversible aldol reaction between acetaldehyde and D-glyceraldehyde 3-phosphate to generate 2-deoxy-D-ribose 5-phosphate.</text>
</comment>
<dbReference type="InterPro" id="IPR011343">
    <property type="entry name" value="DeoC"/>
</dbReference>
<evidence type="ECO:0000256" key="1">
    <source>
        <dbReference type="ARBA" id="ARBA00010936"/>
    </source>
</evidence>
<dbReference type="EMBL" id="LCEW01000042">
    <property type="protein sequence ID" value="KKS79111.1"/>
    <property type="molecule type" value="Genomic_DNA"/>
</dbReference>